<reference evidence="3" key="1">
    <citation type="submission" date="2021-08" db="EMBL/GenBank/DDBJ databases">
        <authorList>
            <person name="Nwanade C."/>
            <person name="Wang M."/>
            <person name="Masoudi A."/>
            <person name="Yu Z."/>
            <person name="Liu J."/>
        </authorList>
    </citation>
    <scope>NUCLEOTIDE SEQUENCE</scope>
    <source>
        <strain evidence="3">S056</strain>
    </source>
</reference>
<dbReference type="Pfam" id="PF07859">
    <property type="entry name" value="Abhydrolase_3"/>
    <property type="match status" value="1"/>
</dbReference>
<proteinExistence type="predicted"/>
<gene>
    <name evidence="3" type="ORF">K3X48_14070</name>
</gene>
<dbReference type="Proteomes" id="UP001057991">
    <property type="component" value="Chromosome"/>
</dbReference>
<dbReference type="Gene3D" id="3.40.50.1820">
    <property type="entry name" value="alpha/beta hydrolase"/>
    <property type="match status" value="1"/>
</dbReference>
<dbReference type="PANTHER" id="PTHR48081:SF8">
    <property type="entry name" value="ALPHA_BETA HYDROLASE FOLD-3 DOMAIN-CONTAINING PROTEIN-RELATED"/>
    <property type="match status" value="1"/>
</dbReference>
<name>A0A9Q9HBD1_9RHOB</name>
<dbReference type="SUPFAM" id="SSF53474">
    <property type="entry name" value="alpha/beta-Hydrolases"/>
    <property type="match status" value="1"/>
</dbReference>
<evidence type="ECO:0000256" key="1">
    <source>
        <dbReference type="ARBA" id="ARBA00022801"/>
    </source>
</evidence>
<sequence length="305" mass="33120">MDYENIIDAETWAFIRKTEDYYPPDAIDLTIAEQRSIYDRMCRAFFEGYPEGVSAHDAMADGVPVRIYEAAPASGTVVYFHGGGFVVGGLESHDDVCAEICARTGLRVVSADYRLCPEHTHPAAYEDALSVARYASLTWPGVTVLAGDSAGGNLAAAVAHTLRREVPLAGLVMIYPGLGGDMTKGSYLAHANAPMLTLDDVKFYATLRHGTQDFPDDPTASPLRDQDFADLPPAYVVTAQCDPLSDDGRAYCDAVRDAGGRAVWREEEGLVHGYLRARTSVARAGRSFDRIIAVLTAFSQGKWPF</sequence>
<organism evidence="3 4">
    <name type="scientific">Aliiroseovarius crassostreae</name>
    <dbReference type="NCBI Taxonomy" id="154981"/>
    <lineage>
        <taxon>Bacteria</taxon>
        <taxon>Pseudomonadati</taxon>
        <taxon>Pseudomonadota</taxon>
        <taxon>Alphaproteobacteria</taxon>
        <taxon>Rhodobacterales</taxon>
        <taxon>Paracoccaceae</taxon>
        <taxon>Aliiroseovarius</taxon>
    </lineage>
</organism>
<evidence type="ECO:0000313" key="3">
    <source>
        <dbReference type="EMBL" id="UWP95277.1"/>
    </source>
</evidence>
<dbReference type="InterPro" id="IPR029058">
    <property type="entry name" value="AB_hydrolase_fold"/>
</dbReference>
<dbReference type="EMBL" id="CP080776">
    <property type="protein sequence ID" value="UWP95277.1"/>
    <property type="molecule type" value="Genomic_DNA"/>
</dbReference>
<dbReference type="InterPro" id="IPR013094">
    <property type="entry name" value="AB_hydrolase_3"/>
</dbReference>
<evidence type="ECO:0000259" key="2">
    <source>
        <dbReference type="Pfam" id="PF07859"/>
    </source>
</evidence>
<accession>A0A9Q9HBD1</accession>
<dbReference type="PANTHER" id="PTHR48081">
    <property type="entry name" value="AB HYDROLASE SUPERFAMILY PROTEIN C4A8.06C"/>
    <property type="match status" value="1"/>
</dbReference>
<protein>
    <submittedName>
        <fullName evidence="3">Alpha/beta hydrolase</fullName>
    </submittedName>
</protein>
<dbReference type="InterPro" id="IPR050300">
    <property type="entry name" value="GDXG_lipolytic_enzyme"/>
</dbReference>
<dbReference type="RefSeq" id="WP_259805985.1">
    <property type="nucleotide sequence ID" value="NZ_CP080776.1"/>
</dbReference>
<dbReference type="GO" id="GO:0016787">
    <property type="term" value="F:hydrolase activity"/>
    <property type="evidence" value="ECO:0007669"/>
    <property type="project" value="UniProtKB-KW"/>
</dbReference>
<dbReference type="AlphaFoldDB" id="A0A9Q9HBD1"/>
<evidence type="ECO:0000313" key="4">
    <source>
        <dbReference type="Proteomes" id="UP001057991"/>
    </source>
</evidence>
<keyword evidence="1 3" id="KW-0378">Hydrolase</keyword>
<feature type="domain" description="Alpha/beta hydrolase fold-3" evidence="2">
    <location>
        <begin position="77"/>
        <end position="275"/>
    </location>
</feature>